<keyword evidence="3" id="KW-1185">Reference proteome</keyword>
<organism evidence="2 3">
    <name type="scientific">Coprinellus micaceus</name>
    <name type="common">Glistening ink-cap mushroom</name>
    <name type="synonym">Coprinus micaceus</name>
    <dbReference type="NCBI Taxonomy" id="71717"/>
    <lineage>
        <taxon>Eukaryota</taxon>
        <taxon>Fungi</taxon>
        <taxon>Dikarya</taxon>
        <taxon>Basidiomycota</taxon>
        <taxon>Agaricomycotina</taxon>
        <taxon>Agaricomycetes</taxon>
        <taxon>Agaricomycetidae</taxon>
        <taxon>Agaricales</taxon>
        <taxon>Agaricineae</taxon>
        <taxon>Psathyrellaceae</taxon>
        <taxon>Coprinellus</taxon>
    </lineage>
</organism>
<reference evidence="2 3" key="1">
    <citation type="journal article" date="2019" name="Nat. Ecol. Evol.">
        <title>Megaphylogeny resolves global patterns of mushroom evolution.</title>
        <authorList>
            <person name="Varga T."/>
            <person name="Krizsan K."/>
            <person name="Foldi C."/>
            <person name="Dima B."/>
            <person name="Sanchez-Garcia M."/>
            <person name="Sanchez-Ramirez S."/>
            <person name="Szollosi G.J."/>
            <person name="Szarkandi J.G."/>
            <person name="Papp V."/>
            <person name="Albert L."/>
            <person name="Andreopoulos W."/>
            <person name="Angelini C."/>
            <person name="Antonin V."/>
            <person name="Barry K.W."/>
            <person name="Bougher N.L."/>
            <person name="Buchanan P."/>
            <person name="Buyck B."/>
            <person name="Bense V."/>
            <person name="Catcheside P."/>
            <person name="Chovatia M."/>
            <person name="Cooper J."/>
            <person name="Damon W."/>
            <person name="Desjardin D."/>
            <person name="Finy P."/>
            <person name="Geml J."/>
            <person name="Haridas S."/>
            <person name="Hughes K."/>
            <person name="Justo A."/>
            <person name="Karasinski D."/>
            <person name="Kautmanova I."/>
            <person name="Kiss B."/>
            <person name="Kocsube S."/>
            <person name="Kotiranta H."/>
            <person name="LaButti K.M."/>
            <person name="Lechner B.E."/>
            <person name="Liimatainen K."/>
            <person name="Lipzen A."/>
            <person name="Lukacs Z."/>
            <person name="Mihaltcheva S."/>
            <person name="Morgado L.N."/>
            <person name="Niskanen T."/>
            <person name="Noordeloos M.E."/>
            <person name="Ohm R.A."/>
            <person name="Ortiz-Santana B."/>
            <person name="Ovrebo C."/>
            <person name="Racz N."/>
            <person name="Riley R."/>
            <person name="Savchenko A."/>
            <person name="Shiryaev A."/>
            <person name="Soop K."/>
            <person name="Spirin V."/>
            <person name="Szebenyi C."/>
            <person name="Tomsovsky M."/>
            <person name="Tulloss R.E."/>
            <person name="Uehling J."/>
            <person name="Grigoriev I.V."/>
            <person name="Vagvolgyi C."/>
            <person name="Papp T."/>
            <person name="Martin F.M."/>
            <person name="Miettinen O."/>
            <person name="Hibbett D.S."/>
            <person name="Nagy L.G."/>
        </authorList>
    </citation>
    <scope>NUCLEOTIDE SEQUENCE [LARGE SCALE GENOMIC DNA]</scope>
    <source>
        <strain evidence="2 3">FP101781</strain>
    </source>
</reference>
<comment type="caution">
    <text evidence="2">The sequence shown here is derived from an EMBL/GenBank/DDBJ whole genome shotgun (WGS) entry which is preliminary data.</text>
</comment>
<proteinExistence type="predicted"/>
<dbReference type="Proteomes" id="UP000298030">
    <property type="component" value="Unassembled WGS sequence"/>
</dbReference>
<feature type="region of interest" description="Disordered" evidence="1">
    <location>
        <begin position="239"/>
        <end position="267"/>
    </location>
</feature>
<evidence type="ECO:0000313" key="3">
    <source>
        <dbReference type="Proteomes" id="UP000298030"/>
    </source>
</evidence>
<evidence type="ECO:0000313" key="2">
    <source>
        <dbReference type="EMBL" id="TEB03946.1"/>
    </source>
</evidence>
<evidence type="ECO:0000256" key="1">
    <source>
        <dbReference type="SAM" id="MobiDB-lite"/>
    </source>
</evidence>
<dbReference type="AlphaFoldDB" id="A0A4Y7R5B6"/>
<name>A0A4Y7R5B6_COPMI</name>
<protein>
    <submittedName>
        <fullName evidence="2">Uncharacterized protein</fullName>
    </submittedName>
</protein>
<gene>
    <name evidence="2" type="ORF">FA13DRAFT_1723553</name>
</gene>
<dbReference type="EMBL" id="QPFP01000693">
    <property type="protein sequence ID" value="TEB03946.1"/>
    <property type="molecule type" value="Genomic_DNA"/>
</dbReference>
<sequence>MSTISQELHRSSARGAAFTPTVHVGTSDVNLPIDANATTNAEHLEVIYPIASLPVDDQADIGSLGSIDTGTTTKCIPPTKTAKLYTLKNEQIDGTPALSVVVEKPNPYNRETIEGLKPALRAGAAEFISSCNARQLGWRDLAEGIPRAKPDNVEALEGIHFAKGIDHLRLAALSRRYPDLLRDAASDSDTNFAFQLCQFYSDPALGDWPGAIDEEIGAEYMAEVRSTYRIESSIMVHVNHPDPEDPTPNAGPASATRKEKGKQTRTRAVAKRLMKKYDGDGSGNRSIESTVQSYASHIRDLYNNSFARKKKNPAAGSDSLPGSSATSSAFVSGIATPAEDKVPGGSTLLYVDTQALANWREATAWEKRLAEFNIPDDPSWLRPSVAAMLAKVFAEQLHEVN</sequence>
<accession>A0A4Y7R5B6</accession>